<protein>
    <recommendedName>
        <fullName evidence="4">DNA breaking-rejoining protein</fullName>
    </recommendedName>
</protein>
<evidence type="ECO:0000313" key="3">
    <source>
        <dbReference type="Proteomes" id="UP001057296"/>
    </source>
</evidence>
<dbReference type="Gene3D" id="2.60.120.380">
    <property type="match status" value="1"/>
</dbReference>
<accession>A0A9X9HUD7</accession>
<dbReference type="Proteomes" id="UP001057296">
    <property type="component" value="Chromosome"/>
</dbReference>
<dbReference type="RefSeq" id="WP_254324375.1">
    <property type="nucleotide sequence ID" value="NZ_CP073115.1"/>
</dbReference>
<gene>
    <name evidence="2" type="ORF">KCG54_00940</name>
</gene>
<dbReference type="AlphaFoldDB" id="A0A9X9HUD7"/>
<feature type="chain" id="PRO_5040804363" description="DNA breaking-rejoining protein" evidence="1">
    <location>
        <begin position="21"/>
        <end position="132"/>
    </location>
</feature>
<name>A0A9X9HUD7_NEISU</name>
<keyword evidence="1" id="KW-0732">Signal</keyword>
<dbReference type="EMBL" id="CP073115">
    <property type="protein sequence ID" value="UTG69969.1"/>
    <property type="molecule type" value="Genomic_DNA"/>
</dbReference>
<organism evidence="2 3">
    <name type="scientific">Neisseria subflava</name>
    <dbReference type="NCBI Taxonomy" id="28449"/>
    <lineage>
        <taxon>Bacteria</taxon>
        <taxon>Pseudomonadati</taxon>
        <taxon>Pseudomonadota</taxon>
        <taxon>Betaproteobacteria</taxon>
        <taxon>Neisseriales</taxon>
        <taxon>Neisseriaceae</taxon>
        <taxon>Neisseria</taxon>
    </lineage>
</organism>
<sequence>MKKFLLLAALPFLFAIYSNAATPKAEAPKPASAHKQTKQRFSGKITGYQTAEHLFSVRKGDRLRISKTGSPNAYFNVWAPKDDEAVFNGSAQGDKFDGIATQSGKYKVQVYMMRAQARRNTTAHYAVNVIKN</sequence>
<evidence type="ECO:0000313" key="2">
    <source>
        <dbReference type="EMBL" id="UTG69969.1"/>
    </source>
</evidence>
<proteinExistence type="predicted"/>
<evidence type="ECO:0000256" key="1">
    <source>
        <dbReference type="SAM" id="SignalP"/>
    </source>
</evidence>
<feature type="signal peptide" evidence="1">
    <location>
        <begin position="1"/>
        <end position="20"/>
    </location>
</feature>
<reference evidence="2" key="1">
    <citation type="submission" date="2021-04" db="EMBL/GenBank/DDBJ databases">
        <title>Characterizing Neisseria spp. as novel respiratory pathobionts in bronchiectasis.</title>
        <authorList>
            <person name="Li L."/>
            <person name="Mac Aogain M."/>
            <person name="Xu T."/>
            <person name="Jaggi T.K."/>
            <person name="Chan L.Y."/>
            <person name="Keir H.R."/>
            <person name="Dicker A.J."/>
            <person name="Qu J."/>
            <person name="Liu Y."/>
            <person name="Chen H.S."/>
            <person name="Koh M.S."/>
            <person name="Ong T.H."/>
            <person name="Lim A.Y.H."/>
            <person name="Abisheganaden J."/>
            <person name="Low T.B."/>
            <person name="Oliver B.G."/>
            <person name="Tan N.S."/>
            <person name="Fang M."/>
            <person name="Chalmers J.D."/>
            <person name="Chotirmall S.H."/>
        </authorList>
    </citation>
    <scope>NUCLEOTIDE SEQUENCE</scope>
    <source>
        <strain evidence="2">TT0077</strain>
    </source>
</reference>
<evidence type="ECO:0008006" key="4">
    <source>
        <dbReference type="Google" id="ProtNLM"/>
    </source>
</evidence>